<evidence type="ECO:0000313" key="2">
    <source>
        <dbReference type="EMBL" id="KZP16046.1"/>
    </source>
</evidence>
<dbReference type="EMBL" id="KV417598">
    <property type="protein sequence ID" value="KZP16046.1"/>
    <property type="molecule type" value="Genomic_DNA"/>
</dbReference>
<gene>
    <name evidence="2" type="ORF">FIBSPDRAFT_866565</name>
</gene>
<keyword evidence="3" id="KW-1185">Reference proteome</keyword>
<proteinExistence type="predicted"/>
<keyword evidence="1" id="KW-0732">Signal</keyword>
<sequence length="71" mass="7638">MLLAPVVLVGGVMYACGWRAGQPLADLEARHIQLQASLRTLHITDPFLVSPILLPSCPFSPPHPDPQTAVL</sequence>
<feature type="chain" id="PRO_5007872862" evidence="1">
    <location>
        <begin position="18"/>
        <end position="71"/>
    </location>
</feature>
<protein>
    <submittedName>
        <fullName evidence="2">Uncharacterized protein</fullName>
    </submittedName>
</protein>
<evidence type="ECO:0000256" key="1">
    <source>
        <dbReference type="SAM" id="SignalP"/>
    </source>
</evidence>
<feature type="signal peptide" evidence="1">
    <location>
        <begin position="1"/>
        <end position="17"/>
    </location>
</feature>
<dbReference type="Proteomes" id="UP000076532">
    <property type="component" value="Unassembled WGS sequence"/>
</dbReference>
<evidence type="ECO:0000313" key="3">
    <source>
        <dbReference type="Proteomes" id="UP000076532"/>
    </source>
</evidence>
<reference evidence="2 3" key="1">
    <citation type="journal article" date="2016" name="Mol. Biol. Evol.">
        <title>Comparative Genomics of Early-Diverging Mushroom-Forming Fungi Provides Insights into the Origins of Lignocellulose Decay Capabilities.</title>
        <authorList>
            <person name="Nagy L.G."/>
            <person name="Riley R."/>
            <person name="Tritt A."/>
            <person name="Adam C."/>
            <person name="Daum C."/>
            <person name="Floudas D."/>
            <person name="Sun H."/>
            <person name="Yadav J.S."/>
            <person name="Pangilinan J."/>
            <person name="Larsson K.H."/>
            <person name="Matsuura K."/>
            <person name="Barry K."/>
            <person name="Labutti K."/>
            <person name="Kuo R."/>
            <person name="Ohm R.A."/>
            <person name="Bhattacharya S.S."/>
            <person name="Shirouzu T."/>
            <person name="Yoshinaga Y."/>
            <person name="Martin F.M."/>
            <person name="Grigoriev I.V."/>
            <person name="Hibbett D.S."/>
        </authorList>
    </citation>
    <scope>NUCLEOTIDE SEQUENCE [LARGE SCALE GENOMIC DNA]</scope>
    <source>
        <strain evidence="2 3">CBS 109695</strain>
    </source>
</reference>
<accession>A0A166ERU9</accession>
<feature type="non-terminal residue" evidence="2">
    <location>
        <position position="71"/>
    </location>
</feature>
<dbReference type="AlphaFoldDB" id="A0A166ERU9"/>
<organism evidence="2 3">
    <name type="scientific">Athelia psychrophila</name>
    <dbReference type="NCBI Taxonomy" id="1759441"/>
    <lineage>
        <taxon>Eukaryota</taxon>
        <taxon>Fungi</taxon>
        <taxon>Dikarya</taxon>
        <taxon>Basidiomycota</taxon>
        <taxon>Agaricomycotina</taxon>
        <taxon>Agaricomycetes</taxon>
        <taxon>Agaricomycetidae</taxon>
        <taxon>Atheliales</taxon>
        <taxon>Atheliaceae</taxon>
        <taxon>Athelia</taxon>
    </lineage>
</organism>
<name>A0A166ERU9_9AGAM</name>